<comment type="similarity">
    <text evidence="1">Belongs to the EndA/NucM nuclease family.</text>
</comment>
<protein>
    <submittedName>
        <fullName evidence="6">Endonuclease I</fullName>
    </submittedName>
</protein>
<dbReference type="PANTHER" id="PTHR33607:SF2">
    <property type="entry name" value="ENDONUCLEASE-1"/>
    <property type="match status" value="1"/>
</dbReference>
<name>A0A839GJT7_9BACT</name>
<dbReference type="AlphaFoldDB" id="A0A839GJT7"/>
<keyword evidence="4" id="KW-0732">Signal</keyword>
<feature type="domain" description="Secretion system C-terminal sorting" evidence="5">
    <location>
        <begin position="874"/>
        <end position="946"/>
    </location>
</feature>
<evidence type="ECO:0000313" key="7">
    <source>
        <dbReference type="Proteomes" id="UP000563094"/>
    </source>
</evidence>
<dbReference type="PANTHER" id="PTHR33607">
    <property type="entry name" value="ENDONUCLEASE-1"/>
    <property type="match status" value="1"/>
</dbReference>
<dbReference type="CDD" id="cd00146">
    <property type="entry name" value="PKD"/>
    <property type="match status" value="1"/>
</dbReference>
<keyword evidence="7" id="KW-1185">Reference proteome</keyword>
<dbReference type="Pfam" id="PF04231">
    <property type="entry name" value="Endonuclease_1"/>
    <property type="match status" value="1"/>
</dbReference>
<evidence type="ECO:0000313" key="6">
    <source>
        <dbReference type="EMBL" id="MBA9075306.1"/>
    </source>
</evidence>
<keyword evidence="2" id="KW-0540">Nuclease</keyword>
<evidence type="ECO:0000256" key="2">
    <source>
        <dbReference type="ARBA" id="ARBA00022722"/>
    </source>
</evidence>
<dbReference type="Gene3D" id="2.60.40.10">
    <property type="entry name" value="Immunoglobulins"/>
    <property type="match status" value="2"/>
</dbReference>
<dbReference type="SUPFAM" id="SSF54060">
    <property type="entry name" value="His-Me finger endonucleases"/>
    <property type="match status" value="1"/>
</dbReference>
<dbReference type="EMBL" id="JACJIQ010000001">
    <property type="protein sequence ID" value="MBA9075306.1"/>
    <property type="molecule type" value="Genomic_DNA"/>
</dbReference>
<keyword evidence="3" id="KW-0378">Hydrolase</keyword>
<feature type="signal peptide" evidence="4">
    <location>
        <begin position="1"/>
        <end position="23"/>
    </location>
</feature>
<dbReference type="GO" id="GO:0016787">
    <property type="term" value="F:hydrolase activity"/>
    <property type="evidence" value="ECO:0007669"/>
    <property type="project" value="UniProtKB-KW"/>
</dbReference>
<proteinExistence type="inferred from homology"/>
<dbReference type="InterPro" id="IPR007346">
    <property type="entry name" value="Endonuclease-I"/>
</dbReference>
<accession>A0A839GJT7</accession>
<dbReference type="InterPro" id="IPR013783">
    <property type="entry name" value="Ig-like_fold"/>
</dbReference>
<dbReference type="InterPro" id="IPR026444">
    <property type="entry name" value="Secre_tail"/>
</dbReference>
<organism evidence="6 7">
    <name type="scientific">Rufibacter quisquiliarum</name>
    <dbReference type="NCBI Taxonomy" id="1549639"/>
    <lineage>
        <taxon>Bacteria</taxon>
        <taxon>Pseudomonadati</taxon>
        <taxon>Bacteroidota</taxon>
        <taxon>Cytophagia</taxon>
        <taxon>Cytophagales</taxon>
        <taxon>Hymenobacteraceae</taxon>
        <taxon>Rufibacter</taxon>
    </lineage>
</organism>
<reference evidence="6 7" key="1">
    <citation type="submission" date="2020-08" db="EMBL/GenBank/DDBJ databases">
        <title>Genomic Encyclopedia of Type Strains, Phase IV (KMG-IV): sequencing the most valuable type-strain genomes for metagenomic binning, comparative biology and taxonomic classification.</title>
        <authorList>
            <person name="Goeker M."/>
        </authorList>
    </citation>
    <scope>NUCLEOTIDE SEQUENCE [LARGE SCALE GENOMIC DNA]</scope>
    <source>
        <strain evidence="6 7">DSM 29854</strain>
    </source>
</reference>
<comment type="caution">
    <text evidence="6">The sequence shown here is derived from an EMBL/GenBank/DDBJ whole genome shotgun (WGS) entry which is preliminary data.</text>
</comment>
<gene>
    <name evidence="6" type="ORF">FHS90_000003</name>
</gene>
<keyword evidence="6" id="KW-0255">Endonuclease</keyword>
<feature type="chain" id="PRO_5032682396" evidence="4">
    <location>
        <begin position="24"/>
        <end position="948"/>
    </location>
</feature>
<dbReference type="NCBIfam" id="TIGR04183">
    <property type="entry name" value="Por_Secre_tail"/>
    <property type="match status" value="1"/>
</dbReference>
<dbReference type="Proteomes" id="UP000563094">
    <property type="component" value="Unassembled WGS sequence"/>
</dbReference>
<dbReference type="RefSeq" id="WP_182511107.1">
    <property type="nucleotide sequence ID" value="NZ_JACJIQ010000001.1"/>
</dbReference>
<evidence type="ECO:0000256" key="4">
    <source>
        <dbReference type="SAM" id="SignalP"/>
    </source>
</evidence>
<dbReference type="GO" id="GO:0004519">
    <property type="term" value="F:endonuclease activity"/>
    <property type="evidence" value="ECO:0007669"/>
    <property type="project" value="UniProtKB-KW"/>
</dbReference>
<evidence type="ECO:0000256" key="1">
    <source>
        <dbReference type="ARBA" id="ARBA00006429"/>
    </source>
</evidence>
<dbReference type="InterPro" id="IPR044925">
    <property type="entry name" value="His-Me_finger_sf"/>
</dbReference>
<evidence type="ECO:0000259" key="5">
    <source>
        <dbReference type="Pfam" id="PF18962"/>
    </source>
</evidence>
<evidence type="ECO:0000256" key="3">
    <source>
        <dbReference type="ARBA" id="ARBA00022801"/>
    </source>
</evidence>
<sequence>MKKILHPLLALILFIWASQSLNAQTTPPASLGGAELKAWLRQNWYDGKRQVLDYGTARGRMYNYIDNYDNKVTCVYSGYQQSFTFSRTGTSTSIANINCEHTVPQSWFDEVVRMRSDIHHLFPTVDKWNSARGSDPFAEIPDRQTTTWIRGMTPVTSIPTSDIDEYSEDTNSQFEPREDHKGNLARAIFYFYTMHELQRFDPGMEQISAAANLQTLYQWHLQDPVDAREQERNNRVEEVQGNRNPYIDYPELVARAYGLTPVACSATTQASQPVFSEASPTSFKLTWTNGSGDRRLVVVKEGSASSFTPAGAYTTGVNPNFSLATDQGNGHKIVYAGAQSTVTVTGLTANQTYHVQVFEFCNSSNTYSSSPAPAAHITLPDFACHGAPSQGVTNVTTPAITASGFAATFSAGTGDSRLLVLKEGTASTFTTQAGTAYQGATANFTSAPLLADGSRLLYQGAGTSVTVTGLQPGRTYYLTAIEACSNGWQYATGSSAVEITTLTGGGTGPAGTIAQQTFEGTQEDGWAVTSGFSSSDNNSGYPAGQRVRNGSRSLQANNTTKEVIFQNVSTAGFEKMAVELFNSSVSGSEANGMDLNDFIEVYVALNDAPFSSTPDIKITADASDSNIRYGMDGTGALETAAGSPISKTLLKSSTQGNLPANLAPSRLKVTVPDGTTSVKLKVILKNNNSNEILNLDDVTLYGTPSACTFEGGALAGSDVTLCVSASGTLGTAPVSGYTYRWSPATGLSNAAIANPTVTFSSAQSIEYTLTATNASGCTSADKVTVTAVAAPGTPTISLLNGNVLQANPAGFSYEWRKDGVPLEQEGATHTVLASGRYSVRAKNEEDCLSEWSAEYVFQQTTTGVLEDLNSVLSLYPNPTSGLVTVSLPDAQKVTGIQVYNSLGQPTQVATATRQGGLLHFSLAHLGKGIYLVHLQTDHGILVRRVLVQ</sequence>
<dbReference type="Pfam" id="PF18962">
    <property type="entry name" value="Por_Secre_tail"/>
    <property type="match status" value="1"/>
</dbReference>